<feature type="domain" description="Replication protein A 70 kDa DNA-binding subunit B/D first OB fold" evidence="1">
    <location>
        <begin position="9"/>
        <end position="111"/>
    </location>
</feature>
<reference evidence="2 3" key="1">
    <citation type="journal article" date="2018" name="Nat. Genet.">
        <title>The Rosa genome provides new insights in the design of modern roses.</title>
        <authorList>
            <person name="Bendahmane M."/>
        </authorList>
    </citation>
    <scope>NUCLEOTIDE SEQUENCE [LARGE SCALE GENOMIC DNA]</scope>
    <source>
        <strain evidence="3">cv. Old Blush</strain>
    </source>
</reference>
<dbReference type="SUPFAM" id="SSF50249">
    <property type="entry name" value="Nucleic acid-binding proteins"/>
    <property type="match status" value="1"/>
</dbReference>
<evidence type="ECO:0000259" key="1">
    <source>
        <dbReference type="Pfam" id="PF02721"/>
    </source>
</evidence>
<dbReference type="Gramene" id="PRQ16417">
    <property type="protein sequence ID" value="PRQ16417"/>
    <property type="gene ID" value="RchiOBHm_Chr7g0184001"/>
</dbReference>
<dbReference type="Proteomes" id="UP000238479">
    <property type="component" value="Chromosome 7"/>
</dbReference>
<organism evidence="2 3">
    <name type="scientific">Rosa chinensis</name>
    <name type="common">China rose</name>
    <dbReference type="NCBI Taxonomy" id="74649"/>
    <lineage>
        <taxon>Eukaryota</taxon>
        <taxon>Viridiplantae</taxon>
        <taxon>Streptophyta</taxon>
        <taxon>Embryophyta</taxon>
        <taxon>Tracheophyta</taxon>
        <taxon>Spermatophyta</taxon>
        <taxon>Magnoliopsida</taxon>
        <taxon>eudicotyledons</taxon>
        <taxon>Gunneridae</taxon>
        <taxon>Pentapetalae</taxon>
        <taxon>rosids</taxon>
        <taxon>fabids</taxon>
        <taxon>Rosales</taxon>
        <taxon>Rosaceae</taxon>
        <taxon>Rosoideae</taxon>
        <taxon>Rosoideae incertae sedis</taxon>
        <taxon>Rosa</taxon>
    </lineage>
</organism>
<keyword evidence="3" id="KW-1185">Reference proteome</keyword>
<dbReference type="OMA" id="ITFKIRV"/>
<dbReference type="InterPro" id="IPR012340">
    <property type="entry name" value="NA-bd_OB-fold"/>
</dbReference>
<dbReference type="AlphaFoldDB" id="A0A2P6P3B2"/>
<dbReference type="InterPro" id="IPR003871">
    <property type="entry name" value="RFA1B/D_OB_1st"/>
</dbReference>
<evidence type="ECO:0000313" key="2">
    <source>
        <dbReference type="EMBL" id="PRQ16417.1"/>
    </source>
</evidence>
<sequence length="171" mass="20338">MELEQNIEHTLLRHIRLYQITFKIRVCASRLWRPKKYNSDIYDGLHYLLVDEEAHAIHGLISESAYPYMSNKMEEGQVYDITNFYNRKPVSKYKVAGHMVEVCFNESTKFEPVMDAFPPIPEHSFNLLHFDNLEDQMRTQTVLKGCLRLYQITDTRTSSYCQRHWKIGIKM</sequence>
<comment type="caution">
    <text evidence="2">The sequence shown here is derived from an EMBL/GenBank/DDBJ whole genome shotgun (WGS) entry which is preliminary data.</text>
</comment>
<accession>A0A2P6P3B2</accession>
<gene>
    <name evidence="2" type="ORF">RchiOBHm_Chr7g0184001</name>
</gene>
<dbReference type="Gene3D" id="2.40.50.140">
    <property type="entry name" value="Nucleic acid-binding proteins"/>
    <property type="match status" value="1"/>
</dbReference>
<dbReference type="EMBL" id="PDCK01000045">
    <property type="protein sequence ID" value="PRQ16417.1"/>
    <property type="molecule type" value="Genomic_DNA"/>
</dbReference>
<dbReference type="STRING" id="74649.A0A2P6P3B2"/>
<protein>
    <submittedName>
        <fullName evidence="2">Putative nucleic acid-binding protein</fullName>
    </submittedName>
</protein>
<dbReference type="Pfam" id="PF02721">
    <property type="entry name" value="DUF223"/>
    <property type="match status" value="1"/>
</dbReference>
<evidence type="ECO:0000313" key="3">
    <source>
        <dbReference type="Proteomes" id="UP000238479"/>
    </source>
</evidence>
<dbReference type="PANTHER" id="PTHR47165">
    <property type="entry name" value="OS03G0429900 PROTEIN"/>
    <property type="match status" value="1"/>
</dbReference>
<proteinExistence type="predicted"/>
<dbReference type="PANTHER" id="PTHR47165:SF4">
    <property type="entry name" value="OS03G0429900 PROTEIN"/>
    <property type="match status" value="1"/>
</dbReference>
<name>A0A2P6P3B2_ROSCH</name>